<dbReference type="InterPro" id="IPR050884">
    <property type="entry name" value="CNP_phosphodiesterase-III"/>
</dbReference>
<proteinExistence type="inferred from homology"/>
<dbReference type="GO" id="GO:0046872">
    <property type="term" value="F:metal ion binding"/>
    <property type="evidence" value="ECO:0007669"/>
    <property type="project" value="UniProtKB-KW"/>
</dbReference>
<evidence type="ECO:0000256" key="3">
    <source>
        <dbReference type="ARBA" id="ARBA00023004"/>
    </source>
</evidence>
<evidence type="ECO:0000313" key="6">
    <source>
        <dbReference type="EMBL" id="NWN92685.1"/>
    </source>
</evidence>
<dbReference type="GO" id="GO:0004115">
    <property type="term" value="F:3',5'-cyclic-AMP phosphodiesterase activity"/>
    <property type="evidence" value="ECO:0007669"/>
    <property type="project" value="UniProtKB-EC"/>
</dbReference>
<keyword evidence="7" id="KW-1185">Reference proteome</keyword>
<sequence length="268" mass="29896">MNAKEHARPLRVLQLTDPHLMAGADGTLLGVNTRNSLDAVIAEVLHYHGQPDLVLATGDLAQDGSQEAYHFLGERLGAFNCGSAWLAGNHDDAARLYAIATEYAASQRHIIQGGWQFILLDSSVPEKVYGELAESELEFLAERLAQNPDLPALVALHHHPVDVSADWMQDIGLRNRDAFWQVIDRFPQVKAVLWGHIHQNLEQHRKGVRLMATPSTCIQFASGSRDFSVEEQAPGYRWLELQASGSFTTEVRRARDFEFELELTSSGY</sequence>
<dbReference type="PANTHER" id="PTHR42988">
    <property type="entry name" value="PHOSPHOHYDROLASE"/>
    <property type="match status" value="1"/>
</dbReference>
<dbReference type="AlphaFoldDB" id="A0A851I0P0"/>
<dbReference type="Proteomes" id="UP000536442">
    <property type="component" value="Unassembled WGS sequence"/>
</dbReference>
<keyword evidence="1" id="KW-0479">Metal-binding</keyword>
<evidence type="ECO:0000256" key="2">
    <source>
        <dbReference type="ARBA" id="ARBA00022801"/>
    </source>
</evidence>
<evidence type="ECO:0000256" key="4">
    <source>
        <dbReference type="ARBA" id="ARBA00025742"/>
    </source>
</evidence>
<dbReference type="PANTHER" id="PTHR42988:SF2">
    <property type="entry name" value="CYCLIC NUCLEOTIDE PHOSPHODIESTERASE CBUA0032-RELATED"/>
    <property type="match status" value="1"/>
</dbReference>
<dbReference type="InterPro" id="IPR029052">
    <property type="entry name" value="Metallo-depent_PP-like"/>
</dbReference>
<comment type="caution">
    <text evidence="6">The sequence shown here is derived from an EMBL/GenBank/DDBJ whole genome shotgun (WGS) entry which is preliminary data.</text>
</comment>
<dbReference type="InterPro" id="IPR004843">
    <property type="entry name" value="Calcineurin-like_PHP"/>
</dbReference>
<evidence type="ECO:0000313" key="7">
    <source>
        <dbReference type="Proteomes" id="UP000536442"/>
    </source>
</evidence>
<accession>A0A851I0P0</accession>
<name>A0A851I0P0_9GAMM</name>
<keyword evidence="2 6" id="KW-0378">Hydrolase</keyword>
<dbReference type="SUPFAM" id="SSF56300">
    <property type="entry name" value="Metallo-dependent phosphatases"/>
    <property type="match status" value="1"/>
</dbReference>
<dbReference type="InterPro" id="IPR026575">
    <property type="entry name" value="GpdQ/CpdA-like"/>
</dbReference>
<evidence type="ECO:0000259" key="5">
    <source>
        <dbReference type="Pfam" id="PF00149"/>
    </source>
</evidence>
<keyword evidence="3" id="KW-0408">Iron</keyword>
<evidence type="ECO:0000256" key="1">
    <source>
        <dbReference type="ARBA" id="ARBA00022723"/>
    </source>
</evidence>
<feature type="domain" description="Calcineurin-like phosphoesterase" evidence="5">
    <location>
        <begin position="10"/>
        <end position="199"/>
    </location>
</feature>
<protein>
    <submittedName>
        <fullName evidence="6">3',5'-cyclic-AMP phosphodiesterase</fullName>
        <ecNumber evidence="6">3.1.4.53</ecNumber>
    </submittedName>
</protein>
<gene>
    <name evidence="6" type="primary">cpdA</name>
    <name evidence="6" type="ORF">HLV39_14405</name>
</gene>
<dbReference type="Gene3D" id="3.60.21.10">
    <property type="match status" value="1"/>
</dbReference>
<dbReference type="EMBL" id="JABEVQ010000008">
    <property type="protein sequence ID" value="NWN92685.1"/>
    <property type="molecule type" value="Genomic_DNA"/>
</dbReference>
<comment type="similarity">
    <text evidence="4">Belongs to the cyclic nucleotide phosphodiesterase class-III family.</text>
</comment>
<dbReference type="NCBIfam" id="NF008359">
    <property type="entry name" value="PRK11148.1"/>
    <property type="match status" value="1"/>
</dbReference>
<dbReference type="EC" id="3.1.4.53" evidence="6"/>
<reference evidence="6 7" key="1">
    <citation type="submission" date="2020-03" db="EMBL/GenBank/DDBJ databases">
        <title>Metagenomic, metatranscriptomic, and metabolomic analyses revealed the key microbes and metabolic features during the fermentation of ganjang, Korean traditional soy sauce.</title>
        <authorList>
            <person name="Chun B.H."/>
            <person name="Jeon C.O."/>
        </authorList>
    </citation>
    <scope>NUCLEOTIDE SEQUENCE [LARGE SCALE GENOMIC DNA]</scope>
    <source>
        <strain evidence="6 7">KG14</strain>
    </source>
</reference>
<organism evidence="6 7">
    <name type="scientific">Marinobacter adhaerens</name>
    <dbReference type="NCBI Taxonomy" id="1033846"/>
    <lineage>
        <taxon>Bacteria</taxon>
        <taxon>Pseudomonadati</taxon>
        <taxon>Pseudomonadota</taxon>
        <taxon>Gammaproteobacteria</taxon>
        <taxon>Pseudomonadales</taxon>
        <taxon>Marinobacteraceae</taxon>
        <taxon>Marinobacter</taxon>
    </lineage>
</organism>
<dbReference type="Pfam" id="PF00149">
    <property type="entry name" value="Metallophos"/>
    <property type="match status" value="1"/>
</dbReference>
<dbReference type="CDD" id="cd07402">
    <property type="entry name" value="MPP_GpdQ"/>
    <property type="match status" value="1"/>
</dbReference>